<dbReference type="Pfam" id="PF17827">
    <property type="entry name" value="PrmC_N"/>
    <property type="match status" value="1"/>
</dbReference>
<feature type="binding site" evidence="5">
    <location>
        <begin position="194"/>
        <end position="197"/>
    </location>
    <ligand>
        <name>substrate</name>
    </ligand>
</feature>
<dbReference type="InterPro" id="IPR040758">
    <property type="entry name" value="PrmC_N"/>
</dbReference>
<dbReference type="NCBIfam" id="TIGR00536">
    <property type="entry name" value="hemK_fam"/>
    <property type="match status" value="1"/>
</dbReference>
<sequence>MDRKPLRLAILEGERVLTAAGIPSARAEAEMLAAHLLGVERTKLMMFPLVDQSVVDSLEQLVRQRASRTPLQHLTGTAAFGRVTLAVGPGVFVPRPETEQLLEWALSRLRGLRNPVVADLCTGSGGLALALAHERPDAEVLAVENDPAALTWARGNAERRRQAGDTSVHVLEGDVTDPGLLAEREEGVDLLVCNPPYVPEGTPVPPEVGDHDPPAAVFAGRDGLEVLRHVVAHAARLLRHGGGVAVEHDDTHGGSVPALLAARPALTDVRAHNDLAGRPRFATARRESGEEPPSG</sequence>
<comment type="caution">
    <text evidence="9">The sequence shown here is derived from an EMBL/GenBank/DDBJ whole genome shotgun (WGS) entry which is preliminary data.</text>
</comment>
<dbReference type="EC" id="2.1.1.297" evidence="5"/>
<dbReference type="PANTHER" id="PTHR18895">
    <property type="entry name" value="HEMK METHYLTRANSFERASE"/>
    <property type="match status" value="1"/>
</dbReference>
<dbReference type="SUPFAM" id="SSF53335">
    <property type="entry name" value="S-adenosyl-L-methionine-dependent methyltransferases"/>
    <property type="match status" value="1"/>
</dbReference>
<dbReference type="EMBL" id="JACBYW010000005">
    <property type="protein sequence ID" value="NYH79565.1"/>
    <property type="molecule type" value="Genomic_DNA"/>
</dbReference>
<dbReference type="NCBIfam" id="TIGR03534">
    <property type="entry name" value="RF_mod_PrmC"/>
    <property type="match status" value="1"/>
</dbReference>
<evidence type="ECO:0000256" key="4">
    <source>
        <dbReference type="ARBA" id="ARBA00048391"/>
    </source>
</evidence>
<organism evidence="9 10">
    <name type="scientific">Actinopolyspora biskrensis</name>
    <dbReference type="NCBI Taxonomy" id="1470178"/>
    <lineage>
        <taxon>Bacteria</taxon>
        <taxon>Bacillati</taxon>
        <taxon>Actinomycetota</taxon>
        <taxon>Actinomycetes</taxon>
        <taxon>Actinopolysporales</taxon>
        <taxon>Actinopolysporaceae</taxon>
        <taxon>Actinopolyspora</taxon>
    </lineage>
</organism>
<feature type="domain" description="Release factor glutamine methyltransferase N-terminal" evidence="8">
    <location>
        <begin position="10"/>
        <end position="76"/>
    </location>
</feature>
<dbReference type="PROSITE" id="PS00092">
    <property type="entry name" value="N6_MTASE"/>
    <property type="match status" value="1"/>
</dbReference>
<dbReference type="InterPro" id="IPR050320">
    <property type="entry name" value="N5-glutamine_MTase"/>
</dbReference>
<dbReference type="HAMAP" id="MF_02126">
    <property type="entry name" value="RF_methyltr_PrmC"/>
    <property type="match status" value="1"/>
</dbReference>
<reference evidence="9 10" key="1">
    <citation type="submission" date="2020-07" db="EMBL/GenBank/DDBJ databases">
        <title>Genomic Encyclopedia of Type Strains, Phase III (KMG-III): the genomes of soil and plant-associated and newly described type strains.</title>
        <authorList>
            <person name="Whitman W."/>
        </authorList>
    </citation>
    <scope>NUCLEOTIDE SEQUENCE [LARGE SCALE GENOMIC DNA]</scope>
    <source>
        <strain evidence="9 10">CECT 8576</strain>
    </source>
</reference>
<evidence type="ECO:0000259" key="8">
    <source>
        <dbReference type="Pfam" id="PF17827"/>
    </source>
</evidence>
<dbReference type="InterPro" id="IPR002052">
    <property type="entry name" value="DNA_methylase_N6_adenine_CS"/>
</dbReference>
<dbReference type="PANTHER" id="PTHR18895:SF74">
    <property type="entry name" value="MTRF1L RELEASE FACTOR GLUTAMINE METHYLTRANSFERASE"/>
    <property type="match status" value="1"/>
</dbReference>
<evidence type="ECO:0000313" key="9">
    <source>
        <dbReference type="EMBL" id="NYH79565.1"/>
    </source>
</evidence>
<dbReference type="GO" id="GO:0003676">
    <property type="term" value="F:nucleic acid binding"/>
    <property type="evidence" value="ECO:0007669"/>
    <property type="project" value="InterPro"/>
</dbReference>
<evidence type="ECO:0000256" key="2">
    <source>
        <dbReference type="ARBA" id="ARBA00022679"/>
    </source>
</evidence>
<dbReference type="RefSeq" id="WP_179535976.1">
    <property type="nucleotide sequence ID" value="NZ_JACBYW010000005.1"/>
</dbReference>
<comment type="catalytic activity">
    <reaction evidence="4 5">
        <text>L-glutaminyl-[peptide chain release factor] + S-adenosyl-L-methionine = N(5)-methyl-L-glutaminyl-[peptide chain release factor] + S-adenosyl-L-homocysteine + H(+)</text>
        <dbReference type="Rhea" id="RHEA:42896"/>
        <dbReference type="Rhea" id="RHEA-COMP:10271"/>
        <dbReference type="Rhea" id="RHEA-COMP:10272"/>
        <dbReference type="ChEBI" id="CHEBI:15378"/>
        <dbReference type="ChEBI" id="CHEBI:30011"/>
        <dbReference type="ChEBI" id="CHEBI:57856"/>
        <dbReference type="ChEBI" id="CHEBI:59789"/>
        <dbReference type="ChEBI" id="CHEBI:61891"/>
        <dbReference type="EC" id="2.1.1.297"/>
    </reaction>
</comment>
<evidence type="ECO:0000256" key="5">
    <source>
        <dbReference type="HAMAP-Rule" id="MF_02126"/>
    </source>
</evidence>
<accession>A0A852Z2S4</accession>
<feature type="binding site" evidence="5">
    <location>
        <position position="194"/>
    </location>
    <ligand>
        <name>S-adenosyl-L-methionine</name>
        <dbReference type="ChEBI" id="CHEBI:59789"/>
    </ligand>
</feature>
<dbReference type="Proteomes" id="UP000548304">
    <property type="component" value="Unassembled WGS sequence"/>
</dbReference>
<comment type="similarity">
    <text evidence="5">Belongs to the protein N5-glutamine methyltransferase family. PrmC subfamily.</text>
</comment>
<gene>
    <name evidence="5" type="primary">prmC</name>
    <name evidence="9" type="ORF">FHR84_002903</name>
</gene>
<dbReference type="InterPro" id="IPR004556">
    <property type="entry name" value="HemK-like"/>
</dbReference>
<dbReference type="GO" id="GO:0032259">
    <property type="term" value="P:methylation"/>
    <property type="evidence" value="ECO:0007669"/>
    <property type="project" value="UniProtKB-KW"/>
</dbReference>
<keyword evidence="1 5" id="KW-0489">Methyltransferase</keyword>
<evidence type="ECO:0000256" key="3">
    <source>
        <dbReference type="ARBA" id="ARBA00022691"/>
    </source>
</evidence>
<dbReference type="Gene3D" id="1.10.8.10">
    <property type="entry name" value="DNA helicase RuvA subunit, C-terminal domain"/>
    <property type="match status" value="1"/>
</dbReference>
<dbReference type="InterPro" id="IPR007848">
    <property type="entry name" value="Small_mtfrase_dom"/>
</dbReference>
<dbReference type="Pfam" id="PF05175">
    <property type="entry name" value="MTS"/>
    <property type="match status" value="1"/>
</dbReference>
<evidence type="ECO:0000256" key="1">
    <source>
        <dbReference type="ARBA" id="ARBA00022603"/>
    </source>
</evidence>
<dbReference type="CDD" id="cd02440">
    <property type="entry name" value="AdoMet_MTases"/>
    <property type="match status" value="1"/>
</dbReference>
<dbReference type="InterPro" id="IPR019874">
    <property type="entry name" value="RF_methyltr_PrmC"/>
</dbReference>
<protein>
    <recommendedName>
        <fullName evidence="5">Release factor glutamine methyltransferase</fullName>
        <shortName evidence="5">RF MTase</shortName>
        <ecNumber evidence="5">2.1.1.297</ecNumber>
    </recommendedName>
    <alternativeName>
        <fullName evidence="5">N5-glutamine methyltransferase PrmC</fullName>
    </alternativeName>
    <alternativeName>
        <fullName evidence="5">Protein-(glutamine-N5) MTase PrmC</fullName>
    </alternativeName>
    <alternativeName>
        <fullName evidence="5">Protein-glutamine N-methyltransferase PrmC</fullName>
    </alternativeName>
</protein>
<evidence type="ECO:0000259" key="7">
    <source>
        <dbReference type="Pfam" id="PF05175"/>
    </source>
</evidence>
<comment type="caution">
    <text evidence="5">Lacks conserved residue(s) required for the propagation of feature annotation.</text>
</comment>
<feature type="binding site" evidence="5">
    <location>
        <position position="144"/>
    </location>
    <ligand>
        <name>S-adenosyl-L-methionine</name>
        <dbReference type="ChEBI" id="CHEBI:59789"/>
    </ligand>
</feature>
<name>A0A852Z2S4_9ACTN</name>
<keyword evidence="10" id="KW-1185">Reference proteome</keyword>
<feature type="domain" description="Methyltransferase small" evidence="7">
    <location>
        <begin position="108"/>
        <end position="198"/>
    </location>
</feature>
<keyword evidence="2 5" id="KW-0808">Transferase</keyword>
<evidence type="ECO:0000256" key="6">
    <source>
        <dbReference type="SAM" id="MobiDB-lite"/>
    </source>
</evidence>
<dbReference type="InterPro" id="IPR029063">
    <property type="entry name" value="SAM-dependent_MTases_sf"/>
</dbReference>
<dbReference type="Gene3D" id="3.40.50.150">
    <property type="entry name" value="Vaccinia Virus protein VP39"/>
    <property type="match status" value="1"/>
</dbReference>
<proteinExistence type="inferred from homology"/>
<evidence type="ECO:0000313" key="10">
    <source>
        <dbReference type="Proteomes" id="UP000548304"/>
    </source>
</evidence>
<comment type="function">
    <text evidence="5">Methylates the class 1 translation termination release factors RF1/PrfA and RF2/PrfB on the glutamine residue of the universally conserved GGQ motif.</text>
</comment>
<dbReference type="GO" id="GO:0102559">
    <property type="term" value="F:peptide chain release factor N(5)-glutamine methyltransferase activity"/>
    <property type="evidence" value="ECO:0007669"/>
    <property type="project" value="UniProtKB-EC"/>
</dbReference>
<feature type="region of interest" description="Disordered" evidence="6">
    <location>
        <begin position="271"/>
        <end position="295"/>
    </location>
</feature>
<keyword evidence="3 5" id="KW-0949">S-adenosyl-L-methionine</keyword>
<dbReference type="AlphaFoldDB" id="A0A852Z2S4"/>